<keyword evidence="7" id="KW-1185">Reference proteome</keyword>
<dbReference type="STRING" id="584787.GCA_001247655_03828"/>
<evidence type="ECO:0000313" key="6">
    <source>
        <dbReference type="EMBL" id="ROQ23383.1"/>
    </source>
</evidence>
<gene>
    <name evidence="6" type="ORF">EDC28_108121</name>
</gene>
<dbReference type="InterPro" id="IPR006047">
    <property type="entry name" value="GH13_cat_dom"/>
</dbReference>
<evidence type="ECO:0000259" key="5">
    <source>
        <dbReference type="SMART" id="SM00642"/>
    </source>
</evidence>
<keyword evidence="3 4" id="KW-0732">Signal</keyword>
<dbReference type="InterPro" id="IPR017853">
    <property type="entry name" value="GH"/>
</dbReference>
<protein>
    <submittedName>
        <fullName evidence="6">Cyclomaltodextrin glucanotransferase</fullName>
    </submittedName>
</protein>
<name>A0A3N1P4J8_9GAMM</name>
<reference evidence="6 7" key="1">
    <citation type="submission" date="2018-11" db="EMBL/GenBank/DDBJ databases">
        <title>Genomic Encyclopedia of Type Strains, Phase IV (KMG-IV): sequencing the most valuable type-strain genomes for metagenomic binning, comparative biology and taxonomic classification.</title>
        <authorList>
            <person name="Goeker M."/>
        </authorList>
    </citation>
    <scope>NUCLEOTIDE SEQUENCE [LARGE SCALE GENOMIC DNA]</scope>
    <source>
        <strain evidence="6 7">DSM 21945</strain>
    </source>
</reference>
<organism evidence="6 7">
    <name type="scientific">Gallaecimonas pentaromativorans</name>
    <dbReference type="NCBI Taxonomy" id="584787"/>
    <lineage>
        <taxon>Bacteria</taxon>
        <taxon>Pseudomonadati</taxon>
        <taxon>Pseudomonadota</taxon>
        <taxon>Gammaproteobacteria</taxon>
        <taxon>Enterobacterales</taxon>
        <taxon>Gallaecimonadaceae</taxon>
        <taxon>Gallaecimonas</taxon>
    </lineage>
</organism>
<dbReference type="AlphaFoldDB" id="A0A3N1P4J8"/>
<dbReference type="RefSeq" id="WP_123422185.1">
    <property type="nucleotide sequence ID" value="NZ_RJUL01000008.1"/>
</dbReference>
<dbReference type="SMART" id="SM00642">
    <property type="entry name" value="Aamy"/>
    <property type="match status" value="1"/>
</dbReference>
<accession>A0A3N1P4J8</accession>
<dbReference type="CDD" id="cd11339">
    <property type="entry name" value="AmyAc_bac_CMD_like_2"/>
    <property type="match status" value="1"/>
</dbReference>
<comment type="caution">
    <text evidence="6">The sequence shown here is derived from an EMBL/GenBank/DDBJ whole genome shotgun (WGS) entry which is preliminary data.</text>
</comment>
<dbReference type="PANTHER" id="PTHR10357">
    <property type="entry name" value="ALPHA-AMYLASE FAMILY MEMBER"/>
    <property type="match status" value="1"/>
</dbReference>
<dbReference type="Proteomes" id="UP000268033">
    <property type="component" value="Unassembled WGS sequence"/>
</dbReference>
<dbReference type="SUPFAM" id="SSF51011">
    <property type="entry name" value="Glycosyl hydrolase domain"/>
    <property type="match status" value="1"/>
</dbReference>
<dbReference type="GO" id="GO:0005975">
    <property type="term" value="P:carbohydrate metabolic process"/>
    <property type="evidence" value="ECO:0007669"/>
    <property type="project" value="InterPro"/>
</dbReference>
<keyword evidence="2" id="KW-0479">Metal-binding</keyword>
<evidence type="ECO:0000313" key="7">
    <source>
        <dbReference type="Proteomes" id="UP000268033"/>
    </source>
</evidence>
<proteinExistence type="predicted"/>
<evidence type="ECO:0000256" key="2">
    <source>
        <dbReference type="ARBA" id="ARBA00022723"/>
    </source>
</evidence>
<dbReference type="PANTHER" id="PTHR10357:SF215">
    <property type="entry name" value="ALPHA-AMYLASE 1"/>
    <property type="match status" value="1"/>
</dbReference>
<dbReference type="Pfam" id="PF00128">
    <property type="entry name" value="Alpha-amylase"/>
    <property type="match status" value="1"/>
</dbReference>
<comment type="cofactor">
    <cofactor evidence="1">
        <name>Ca(2+)</name>
        <dbReference type="ChEBI" id="CHEBI:29108"/>
    </cofactor>
</comment>
<feature type="domain" description="Glycosyl hydrolase family 13 catalytic" evidence="5">
    <location>
        <begin position="35"/>
        <end position="434"/>
    </location>
</feature>
<dbReference type="SUPFAM" id="SSF51445">
    <property type="entry name" value="(Trans)glycosidases"/>
    <property type="match status" value="1"/>
</dbReference>
<dbReference type="Gene3D" id="3.20.20.80">
    <property type="entry name" value="Glycosidases"/>
    <property type="match status" value="1"/>
</dbReference>
<feature type="chain" id="PRO_5018336981" evidence="4">
    <location>
        <begin position="19"/>
        <end position="550"/>
    </location>
</feature>
<feature type="signal peptide" evidence="4">
    <location>
        <begin position="1"/>
        <end position="18"/>
    </location>
</feature>
<dbReference type="GO" id="GO:0016740">
    <property type="term" value="F:transferase activity"/>
    <property type="evidence" value="ECO:0007669"/>
    <property type="project" value="UniProtKB-KW"/>
</dbReference>
<evidence type="ECO:0000256" key="3">
    <source>
        <dbReference type="ARBA" id="ARBA00022729"/>
    </source>
</evidence>
<dbReference type="EMBL" id="RJUL01000008">
    <property type="protein sequence ID" value="ROQ23383.1"/>
    <property type="molecule type" value="Genomic_DNA"/>
</dbReference>
<evidence type="ECO:0000256" key="1">
    <source>
        <dbReference type="ARBA" id="ARBA00001913"/>
    </source>
</evidence>
<sequence length="550" mass="60520">MKALALGALALLGAPAQATDYYGTTEPFASNAIYFVMTDRFVNGDTSNDHRHQGGAHPTFDIPVKGPDGQSANIGYLGGDFKGILDNAGYIHGMGFGAVWITPIVDNPDQAFTGGKAVSFGSSFTDQGKTGYHGYWGDNFYKVDEHLESKGLSFSQFTAKMRQQGLKTVLDIVVNHGSPAYDMPAAQPKFGQLFDKDGKLIADHHNLPPDQLDPKDPLTAFFHRKAEMVQLSNFNEDNPAVIDYFVGAYQKWIDAGADAFRIDTIMWVDNAFWKTFSDRIRAKHPGFFMFGEAYDYNPAKIAPHTWPQNGAISVLDFPLKAALDKVFAKGEGFEALTPALYLDKGPYQNPYQLTTFYDNHDMPRMNASDNGFVDANNWLFTARGIPVIYQGSEVGFMRGAAEHAGNRNYFGQARIDAAPKSPIYQNLKRVGQLRAANVALQKGLQLDLKLQGNEAQFLRVYQHQGVNQQALVVLNKGDKVLDTTARGPLQTGNWVDAVSGETIRVKEGLALRVQPHSLRVLLLDAPVTDPALAKALNRLMARPVDHKSGE</sequence>
<evidence type="ECO:0000256" key="4">
    <source>
        <dbReference type="SAM" id="SignalP"/>
    </source>
</evidence>
<keyword evidence="6" id="KW-0808">Transferase</keyword>
<dbReference type="GO" id="GO:0046872">
    <property type="term" value="F:metal ion binding"/>
    <property type="evidence" value="ECO:0007669"/>
    <property type="project" value="UniProtKB-KW"/>
</dbReference>